<dbReference type="PROSITE" id="PS51014">
    <property type="entry name" value="COBK_CBIJ"/>
    <property type="match status" value="1"/>
</dbReference>
<comment type="pathway">
    <text evidence="1">Cofactor biosynthesis; adenosylcobalamin biosynthesis.</text>
</comment>
<name>A0A8T5V1M6_9EURY</name>
<organism evidence="4 5">
    <name type="scientific">Methanobacterium spitsbergense</name>
    <dbReference type="NCBI Taxonomy" id="2874285"/>
    <lineage>
        <taxon>Archaea</taxon>
        <taxon>Methanobacteriati</taxon>
        <taxon>Methanobacteriota</taxon>
        <taxon>Methanomada group</taxon>
        <taxon>Methanobacteria</taxon>
        <taxon>Methanobacteriales</taxon>
        <taxon>Methanobacteriaceae</taxon>
        <taxon>Methanobacterium</taxon>
    </lineage>
</organism>
<dbReference type="RefSeq" id="WP_223791194.1">
    <property type="nucleotide sequence ID" value="NZ_JAIOUQ010000007.1"/>
</dbReference>
<dbReference type="InterPro" id="IPR003723">
    <property type="entry name" value="Precorrin-6x_reduct"/>
</dbReference>
<protein>
    <submittedName>
        <fullName evidence="4">Precorrin-6A reductase</fullName>
        <ecNumber evidence="4">1.3.1.54</ecNumber>
    </submittedName>
</protein>
<gene>
    <name evidence="4" type="primary">cobK</name>
    <name evidence="4" type="ORF">K8N75_05965</name>
</gene>
<reference evidence="5" key="1">
    <citation type="journal article" date="2022" name="Microbiol. Resour. Announc.">
        <title>Draft Genome Sequence of a Methanogenic Archaeon from West Spitsbergen Permafrost.</title>
        <authorList>
            <person name="Trubitsyn V."/>
            <person name="Rivkina E."/>
            <person name="Shcherbakova V."/>
        </authorList>
    </citation>
    <scope>NUCLEOTIDE SEQUENCE [LARGE SCALE GENOMIC DNA]</scope>
    <source>
        <strain evidence="5">VT</strain>
    </source>
</reference>
<dbReference type="GO" id="GO:0009236">
    <property type="term" value="P:cobalamin biosynthetic process"/>
    <property type="evidence" value="ECO:0007669"/>
    <property type="project" value="UniProtKB-KW"/>
</dbReference>
<dbReference type="GO" id="GO:0016994">
    <property type="term" value="F:precorrin-6A reductase activity"/>
    <property type="evidence" value="ECO:0007669"/>
    <property type="project" value="UniProtKB-EC"/>
</dbReference>
<evidence type="ECO:0000256" key="1">
    <source>
        <dbReference type="ARBA" id="ARBA00004953"/>
    </source>
</evidence>
<comment type="caution">
    <text evidence="4">The sequence shown here is derived from an EMBL/GenBank/DDBJ whole genome shotgun (WGS) entry which is preliminary data.</text>
</comment>
<evidence type="ECO:0000256" key="3">
    <source>
        <dbReference type="ARBA" id="ARBA00023002"/>
    </source>
</evidence>
<evidence type="ECO:0000313" key="4">
    <source>
        <dbReference type="EMBL" id="MBZ2165585.1"/>
    </source>
</evidence>
<dbReference type="EC" id="1.3.1.54" evidence="4"/>
<keyword evidence="3 4" id="KW-0560">Oxidoreductase</keyword>
<proteinExistence type="predicted"/>
<evidence type="ECO:0000313" key="5">
    <source>
        <dbReference type="Proteomes" id="UP000825933"/>
    </source>
</evidence>
<dbReference type="PANTHER" id="PTHR36925:SF1">
    <property type="entry name" value="COBALT-PRECORRIN-6A REDUCTASE"/>
    <property type="match status" value="1"/>
</dbReference>
<dbReference type="Proteomes" id="UP000825933">
    <property type="component" value="Unassembled WGS sequence"/>
</dbReference>
<dbReference type="PANTHER" id="PTHR36925">
    <property type="entry name" value="COBALT-PRECORRIN-6A REDUCTASE"/>
    <property type="match status" value="1"/>
</dbReference>
<accession>A0A8T5V1M6</accession>
<keyword evidence="5" id="KW-1185">Reference proteome</keyword>
<sequence length="263" mass="28818">MKVMVMAGTSDAVKIISKLAELEDIEVIATTTTKYGGDLAVTAGANEIIVGRMGIHEIEDLITVNEIDILIDATHPFAVDASLNAVKSAKSSGIMYIRFERPSIEIPGHEQVFEVSSFEEAAKKAIEIVKENVNCRVMHFAGVSTLHYMIKWINPQFMVARVLPVVYSLKKCLEMGIPSENIIAMQGTFSKKFNMALMQEYGVGVAVTKESGETGGTSTKIAAAIDLEIPIIIVKRPVVNEIKNEITFTDVVDVLNHIQHQNL</sequence>
<keyword evidence="2" id="KW-0169">Cobalamin biosynthesis</keyword>
<dbReference type="NCBIfam" id="TIGR00715">
    <property type="entry name" value="precor6x_red"/>
    <property type="match status" value="1"/>
</dbReference>
<dbReference type="AlphaFoldDB" id="A0A8T5V1M6"/>
<dbReference type="Pfam" id="PF02571">
    <property type="entry name" value="CbiJ"/>
    <property type="match status" value="1"/>
</dbReference>
<evidence type="ECO:0000256" key="2">
    <source>
        <dbReference type="ARBA" id="ARBA00022573"/>
    </source>
</evidence>
<dbReference type="EMBL" id="JAIOUQ010000007">
    <property type="protein sequence ID" value="MBZ2165585.1"/>
    <property type="molecule type" value="Genomic_DNA"/>
</dbReference>